<evidence type="ECO:0000256" key="3">
    <source>
        <dbReference type="ARBA" id="ARBA00022679"/>
    </source>
</evidence>
<dbReference type="InterPro" id="IPR048466">
    <property type="entry name" value="DNA_pol3_delta-like_C"/>
</dbReference>
<dbReference type="Pfam" id="PF21694">
    <property type="entry name" value="DNA_pol3_delta_C"/>
    <property type="match status" value="1"/>
</dbReference>
<dbReference type="InterPro" id="IPR005790">
    <property type="entry name" value="DNA_polIII_delta"/>
</dbReference>
<dbReference type="Proteomes" id="UP000005089">
    <property type="component" value="Unassembled WGS sequence"/>
</dbReference>
<keyword evidence="12" id="KW-1185">Reference proteome</keyword>
<dbReference type="Gene3D" id="1.20.272.10">
    <property type="match status" value="1"/>
</dbReference>
<keyword evidence="5" id="KW-0235">DNA replication</keyword>
<dbReference type="CDD" id="cd18138">
    <property type="entry name" value="HLD_clamp_pol_III_delta"/>
    <property type="match status" value="1"/>
</dbReference>
<dbReference type="InterPro" id="IPR027417">
    <property type="entry name" value="P-loop_NTPase"/>
</dbReference>
<dbReference type="SUPFAM" id="SSF48019">
    <property type="entry name" value="post-AAA+ oligomerization domain-like"/>
    <property type="match status" value="1"/>
</dbReference>
<protein>
    <recommendedName>
        <fullName evidence="2">DNA polymerase III subunit delta</fullName>
        <ecNumber evidence="1">2.7.7.7</ecNumber>
    </recommendedName>
</protein>
<dbReference type="STRING" id="847.BRW83_0106"/>
<evidence type="ECO:0000256" key="1">
    <source>
        <dbReference type="ARBA" id="ARBA00012417"/>
    </source>
</evidence>
<gene>
    <name evidence="11" type="primary">holA</name>
    <name evidence="11" type="ORF">OFBG_01971</name>
</gene>
<dbReference type="NCBIfam" id="TIGR01128">
    <property type="entry name" value="holA"/>
    <property type="match status" value="1"/>
</dbReference>
<dbReference type="Pfam" id="PF06144">
    <property type="entry name" value="DNA_pol3_delta"/>
    <property type="match status" value="1"/>
</dbReference>
<dbReference type="GO" id="GO:0006261">
    <property type="term" value="P:DNA-templated DNA replication"/>
    <property type="evidence" value="ECO:0007669"/>
    <property type="project" value="TreeGrafter"/>
</dbReference>
<accession>C3XCL7</accession>
<dbReference type="SUPFAM" id="SSF52540">
    <property type="entry name" value="P-loop containing nucleoside triphosphate hydrolases"/>
    <property type="match status" value="1"/>
</dbReference>
<proteinExistence type="inferred from homology"/>
<dbReference type="GeneID" id="77134017"/>
<evidence type="ECO:0000256" key="4">
    <source>
        <dbReference type="ARBA" id="ARBA00022695"/>
    </source>
</evidence>
<evidence type="ECO:0000256" key="8">
    <source>
        <dbReference type="ARBA" id="ARBA00049244"/>
    </source>
</evidence>
<evidence type="ECO:0000259" key="9">
    <source>
        <dbReference type="Pfam" id="PF06144"/>
    </source>
</evidence>
<dbReference type="Gene3D" id="1.10.8.60">
    <property type="match status" value="1"/>
</dbReference>
<sequence>MFLKYEALESHLQKELAPLYILTGDEHLLALEAADRIRHAARTRDFTEREVLTVERSFKWGQLQATNNAMSLFGDKKLIELRIPTGRPGKEGSTALQEYVAGLNPDNITLITLPKLDWTTQKSAWVSALQKHGIYIDVPTIDLSRLGNWISSRLAKQKQSIDREGIDFLVNRVEGNLLAAHQEIQKLALLFPEGKLSFEQVCSSVLNVARYDVFKLTEAMLGGNRTRFIKMVEGLKGEGEPLPLILWTVTDEIRTLLKCKMALEEGQAFASVSKSLRLRGPRERFIQSTVNRLDKNNLQKALQQTAQIDKIIKGLRSDSMMDDAWDALTQLGLSIA</sequence>
<evidence type="ECO:0000256" key="2">
    <source>
        <dbReference type="ARBA" id="ARBA00017703"/>
    </source>
</evidence>
<dbReference type="eggNOG" id="COG1466">
    <property type="taxonomic scope" value="Bacteria"/>
</dbReference>
<reference evidence="11 12" key="1">
    <citation type="submission" date="2009-02" db="EMBL/GenBank/DDBJ databases">
        <title>The Genome Sequence of Oxalobacter formigenes OXCC13.</title>
        <authorList>
            <consortium name="The Broad Institute Genome Sequencing Platform"/>
            <person name="Ward D."/>
            <person name="Young S.K."/>
            <person name="Kodira C.D."/>
            <person name="Zeng Q."/>
            <person name="Koehrsen M."/>
            <person name="Alvarado L."/>
            <person name="Berlin A."/>
            <person name="Borenstein D."/>
            <person name="Chen Z."/>
            <person name="Engels R."/>
            <person name="Freedman E."/>
            <person name="Gellesch M."/>
            <person name="Goldberg J."/>
            <person name="Griggs A."/>
            <person name="Gujja S."/>
            <person name="Heiman D."/>
            <person name="Hepburn T."/>
            <person name="Howarth C."/>
            <person name="Jen D."/>
            <person name="Larson L."/>
            <person name="Lewis B."/>
            <person name="Mehta T."/>
            <person name="Park D."/>
            <person name="Pearson M."/>
            <person name="Roberts A."/>
            <person name="Saif S."/>
            <person name="Shea T."/>
            <person name="Shenoy N."/>
            <person name="Sisk P."/>
            <person name="Stolte C."/>
            <person name="Sykes S."/>
            <person name="Walk T."/>
            <person name="White J."/>
            <person name="Yandava C."/>
            <person name="Allison M.J."/>
            <person name="Lander E."/>
            <person name="Nusbaum C."/>
            <person name="Galagan J."/>
            <person name="Birren B."/>
        </authorList>
    </citation>
    <scope>NUCLEOTIDE SEQUENCE [LARGE SCALE GENOMIC DNA]</scope>
    <source>
        <strain evidence="11 12">OXCC13</strain>
    </source>
</reference>
<dbReference type="RefSeq" id="WP_005882549.1">
    <property type="nucleotide sequence ID" value="NZ_CP019430.1"/>
</dbReference>
<dbReference type="EMBL" id="GG658170">
    <property type="protein sequence ID" value="EEO30943.1"/>
    <property type="molecule type" value="Genomic_DNA"/>
</dbReference>
<feature type="domain" description="DNA polymerase III delta N-terminal" evidence="9">
    <location>
        <begin position="20"/>
        <end position="137"/>
    </location>
</feature>
<dbReference type="HOGENOM" id="CLU_044694_0_0_4"/>
<keyword evidence="6" id="KW-0239">DNA-directed DNA polymerase</keyword>
<evidence type="ECO:0000256" key="5">
    <source>
        <dbReference type="ARBA" id="ARBA00022705"/>
    </source>
</evidence>
<dbReference type="OrthoDB" id="9770982at2"/>
<dbReference type="InterPro" id="IPR008921">
    <property type="entry name" value="DNA_pol3_clamp-load_cplx_C"/>
</dbReference>
<comment type="similarity">
    <text evidence="7">Belongs to the DNA polymerase HolA subunit family.</text>
</comment>
<organism evidence="11 12">
    <name type="scientific">Oxalobacter formigenes OXCC13</name>
    <dbReference type="NCBI Taxonomy" id="556269"/>
    <lineage>
        <taxon>Bacteria</taxon>
        <taxon>Pseudomonadati</taxon>
        <taxon>Pseudomonadota</taxon>
        <taxon>Betaproteobacteria</taxon>
        <taxon>Burkholderiales</taxon>
        <taxon>Oxalobacteraceae</taxon>
        <taxon>Oxalobacter</taxon>
    </lineage>
</organism>
<dbReference type="GO" id="GO:0003677">
    <property type="term" value="F:DNA binding"/>
    <property type="evidence" value="ECO:0007669"/>
    <property type="project" value="InterPro"/>
</dbReference>
<dbReference type="AlphaFoldDB" id="C3XCL7"/>
<keyword evidence="3 11" id="KW-0808">Transferase</keyword>
<keyword evidence="4 11" id="KW-0548">Nucleotidyltransferase</keyword>
<evidence type="ECO:0000256" key="7">
    <source>
        <dbReference type="ARBA" id="ARBA00034754"/>
    </source>
</evidence>
<evidence type="ECO:0000259" key="10">
    <source>
        <dbReference type="Pfam" id="PF21694"/>
    </source>
</evidence>
<comment type="catalytic activity">
    <reaction evidence="8">
        <text>DNA(n) + a 2'-deoxyribonucleoside 5'-triphosphate = DNA(n+1) + diphosphate</text>
        <dbReference type="Rhea" id="RHEA:22508"/>
        <dbReference type="Rhea" id="RHEA-COMP:17339"/>
        <dbReference type="Rhea" id="RHEA-COMP:17340"/>
        <dbReference type="ChEBI" id="CHEBI:33019"/>
        <dbReference type="ChEBI" id="CHEBI:61560"/>
        <dbReference type="ChEBI" id="CHEBI:173112"/>
        <dbReference type="EC" id="2.7.7.7"/>
    </reaction>
</comment>
<dbReference type="InterPro" id="IPR010372">
    <property type="entry name" value="DNA_pol3_delta_N"/>
</dbReference>
<dbReference type="PANTHER" id="PTHR34388">
    <property type="entry name" value="DNA POLYMERASE III SUBUNIT DELTA"/>
    <property type="match status" value="1"/>
</dbReference>
<dbReference type="GO" id="GO:0003887">
    <property type="term" value="F:DNA-directed DNA polymerase activity"/>
    <property type="evidence" value="ECO:0007669"/>
    <property type="project" value="UniProtKB-KW"/>
</dbReference>
<name>C3XCL7_OXAFO</name>
<dbReference type="PANTHER" id="PTHR34388:SF1">
    <property type="entry name" value="DNA POLYMERASE III SUBUNIT DELTA"/>
    <property type="match status" value="1"/>
</dbReference>
<evidence type="ECO:0000256" key="6">
    <source>
        <dbReference type="ARBA" id="ARBA00022932"/>
    </source>
</evidence>
<dbReference type="EC" id="2.7.7.7" evidence="1"/>
<dbReference type="GO" id="GO:0009360">
    <property type="term" value="C:DNA polymerase III complex"/>
    <property type="evidence" value="ECO:0007669"/>
    <property type="project" value="InterPro"/>
</dbReference>
<dbReference type="Gene3D" id="3.40.50.300">
    <property type="entry name" value="P-loop containing nucleotide triphosphate hydrolases"/>
    <property type="match status" value="1"/>
</dbReference>
<evidence type="ECO:0000313" key="12">
    <source>
        <dbReference type="Proteomes" id="UP000005089"/>
    </source>
</evidence>
<feature type="domain" description="DNA polymerase III delta subunit-like C-terminal" evidence="10">
    <location>
        <begin position="212"/>
        <end position="318"/>
    </location>
</feature>
<evidence type="ECO:0000313" key="11">
    <source>
        <dbReference type="EMBL" id="EEO30943.1"/>
    </source>
</evidence>